<gene>
    <name evidence="3" type="ORF">D0544_09830</name>
</gene>
<dbReference type="EMBL" id="QWEZ01000001">
    <property type="protein sequence ID" value="RRJ85337.1"/>
    <property type="molecule type" value="Genomic_DNA"/>
</dbReference>
<dbReference type="InterPro" id="IPR037138">
    <property type="entry name" value="His_deacetylse_dom_sf"/>
</dbReference>
<accession>A0A3P3VSP1</accession>
<dbReference type="InterPro" id="IPR000286">
    <property type="entry name" value="HDACs"/>
</dbReference>
<feature type="domain" description="Histone deacetylase" evidence="2">
    <location>
        <begin position="20"/>
        <end position="307"/>
    </location>
</feature>
<proteinExistence type="inferred from homology"/>
<protein>
    <submittedName>
        <fullName evidence="3">Histone deacetylase family protein</fullName>
    </submittedName>
</protein>
<dbReference type="SUPFAM" id="SSF52768">
    <property type="entry name" value="Arginase/deacetylase"/>
    <property type="match status" value="1"/>
</dbReference>
<keyword evidence="4" id="KW-1185">Reference proteome</keyword>
<dbReference type="PANTHER" id="PTHR10625">
    <property type="entry name" value="HISTONE DEACETYLASE HDAC1-RELATED"/>
    <property type="match status" value="1"/>
</dbReference>
<comment type="similarity">
    <text evidence="1">Belongs to the histone deacetylase family.</text>
</comment>
<dbReference type="PANTHER" id="PTHR10625:SF10">
    <property type="entry name" value="HISTONE DEACETYLASE HDAC1"/>
    <property type="match status" value="1"/>
</dbReference>
<dbReference type="GO" id="GO:0040029">
    <property type="term" value="P:epigenetic regulation of gene expression"/>
    <property type="evidence" value="ECO:0007669"/>
    <property type="project" value="TreeGrafter"/>
</dbReference>
<comment type="caution">
    <text evidence="3">The sequence shown here is derived from an EMBL/GenBank/DDBJ whole genome shotgun (WGS) entry which is preliminary data.</text>
</comment>
<dbReference type="Pfam" id="PF00850">
    <property type="entry name" value="Hist_deacetyl"/>
    <property type="match status" value="1"/>
</dbReference>
<dbReference type="RefSeq" id="WP_125015763.1">
    <property type="nucleotide sequence ID" value="NZ_QWEZ01000001.1"/>
</dbReference>
<name>A0A3P3VSP1_9GAMM</name>
<dbReference type="InterPro" id="IPR023801">
    <property type="entry name" value="His_deacetylse_dom"/>
</dbReference>
<dbReference type="PRINTS" id="PR01270">
    <property type="entry name" value="HDASUPER"/>
</dbReference>
<dbReference type="Proteomes" id="UP000280792">
    <property type="component" value="Unassembled WGS sequence"/>
</dbReference>
<dbReference type="InterPro" id="IPR023696">
    <property type="entry name" value="Ureohydrolase_dom_sf"/>
</dbReference>
<dbReference type="CDD" id="cd11599">
    <property type="entry name" value="HDAC_classII_2"/>
    <property type="match status" value="1"/>
</dbReference>
<dbReference type="Gene3D" id="3.40.800.20">
    <property type="entry name" value="Histone deacetylase domain"/>
    <property type="match status" value="1"/>
</dbReference>
<organism evidence="3 4">
    <name type="scientific">Aestuariirhabdus litorea</name>
    <dbReference type="NCBI Taxonomy" id="2528527"/>
    <lineage>
        <taxon>Bacteria</taxon>
        <taxon>Pseudomonadati</taxon>
        <taxon>Pseudomonadota</taxon>
        <taxon>Gammaproteobacteria</taxon>
        <taxon>Oceanospirillales</taxon>
        <taxon>Aestuariirhabdaceae</taxon>
        <taxon>Aestuariirhabdus</taxon>
    </lineage>
</organism>
<dbReference type="GO" id="GO:0004407">
    <property type="term" value="F:histone deacetylase activity"/>
    <property type="evidence" value="ECO:0007669"/>
    <property type="project" value="TreeGrafter"/>
</dbReference>
<sequence length="310" mass="34472">MPTAIISHVECRQHSMHDHHPEDPRRTDAISDQLIASGLDLYLMYEDAPVVEREQLLRVHDKAYLDSLEEMAPDEGQALVEVDDDTAMNPYTLQAARRAAGAAVHGVDLVVGGRMDAVFCNVRPPGHHAERNKAMGFSFYNNVAVGAAHAIEAHGLERVAIIDFDVHHGNGTEDIFHDEPRVLFCSLFQHPFYPHTDPHSDRDHILKLPLGSGTDGAELRLAVDCAWLPAIERFKPQLIMVSAGFDAHREDEMGHLRFVERDYQWLTEQLTHIVDRVEGCHGIVSVLEGGYSPSALGRSAVAHIRALARV</sequence>
<dbReference type="AlphaFoldDB" id="A0A3P3VSP1"/>
<reference evidence="3 4" key="2">
    <citation type="submission" date="2018-12" db="EMBL/GenBank/DDBJ databases">
        <title>Simiduia agarivorans gen. nov., sp. nov., a marine, agarolytic bacterium isolated from shallow coastal water from Keelung, Taiwan.</title>
        <authorList>
            <person name="Shieh W.Y."/>
        </authorList>
    </citation>
    <scope>NUCLEOTIDE SEQUENCE [LARGE SCALE GENOMIC DNA]</scope>
    <source>
        <strain evidence="3 4">GTF-13</strain>
    </source>
</reference>
<evidence type="ECO:0000313" key="4">
    <source>
        <dbReference type="Proteomes" id="UP000280792"/>
    </source>
</evidence>
<evidence type="ECO:0000313" key="3">
    <source>
        <dbReference type="EMBL" id="RRJ85337.1"/>
    </source>
</evidence>
<evidence type="ECO:0000256" key="1">
    <source>
        <dbReference type="ARBA" id="ARBA00005947"/>
    </source>
</evidence>
<reference evidence="3 4" key="1">
    <citation type="submission" date="2018-08" db="EMBL/GenBank/DDBJ databases">
        <authorList>
            <person name="Khan S.A."/>
        </authorList>
    </citation>
    <scope>NUCLEOTIDE SEQUENCE [LARGE SCALE GENOMIC DNA]</scope>
    <source>
        <strain evidence="3 4">GTF-13</strain>
    </source>
</reference>
<evidence type="ECO:0000259" key="2">
    <source>
        <dbReference type="Pfam" id="PF00850"/>
    </source>
</evidence>